<dbReference type="Proteomes" id="UP000271468">
    <property type="component" value="Unassembled WGS sequence"/>
</dbReference>
<comment type="caution">
    <text evidence="1">The sequence shown here is derived from an EMBL/GenBank/DDBJ whole genome shotgun (WGS) entry which is preliminary data.</text>
</comment>
<evidence type="ECO:0000313" key="1">
    <source>
        <dbReference type="EMBL" id="RMN15135.1"/>
    </source>
</evidence>
<organism evidence="1 2">
    <name type="scientific">Pseudomonas syringae pv. coriandricola</name>
    <dbReference type="NCBI Taxonomy" id="264453"/>
    <lineage>
        <taxon>Bacteria</taxon>
        <taxon>Pseudomonadati</taxon>
        <taxon>Pseudomonadota</taxon>
        <taxon>Gammaproteobacteria</taxon>
        <taxon>Pseudomonadales</taxon>
        <taxon>Pseudomonadaceae</taxon>
        <taxon>Pseudomonas</taxon>
    </lineage>
</organism>
<accession>A0A3M3JYM9</accession>
<proteinExistence type="predicted"/>
<evidence type="ECO:0000313" key="2">
    <source>
        <dbReference type="Proteomes" id="UP000271468"/>
    </source>
</evidence>
<dbReference type="AlphaFoldDB" id="A0A3M3JYM9"/>
<name>A0A3M3JYM9_9PSED</name>
<protein>
    <submittedName>
        <fullName evidence="1">Uncharacterized protein</fullName>
    </submittedName>
</protein>
<dbReference type="AntiFam" id="ANF00178">
    <property type="entry name" value="Shadow ORF (opposite dhbF)"/>
</dbReference>
<sequence length="68" mass="7478">MASGAGHDQLCSGKQRKKDLPDRYIEAEWSLLQDTIVGPELVFTLRPPQPVYDAVMLVGHTFGFTSGT</sequence>
<dbReference type="EMBL" id="RBOV01000025">
    <property type="protein sequence ID" value="RMN15135.1"/>
    <property type="molecule type" value="Genomic_DNA"/>
</dbReference>
<reference evidence="1 2" key="1">
    <citation type="submission" date="2018-08" db="EMBL/GenBank/DDBJ databases">
        <title>Recombination of ecologically and evolutionarily significant loci maintains genetic cohesion in the Pseudomonas syringae species complex.</title>
        <authorList>
            <person name="Dillon M."/>
            <person name="Thakur S."/>
            <person name="Almeida R.N.D."/>
            <person name="Weir B.S."/>
            <person name="Guttman D.S."/>
        </authorList>
    </citation>
    <scope>NUCLEOTIDE SEQUENCE [LARGE SCALE GENOMIC DNA]</scope>
    <source>
        <strain evidence="1 2">ICMP 12341</strain>
    </source>
</reference>
<gene>
    <name evidence="1" type="ORF">ALQ65_200294</name>
</gene>